<feature type="region of interest" description="Disordered" evidence="1">
    <location>
        <begin position="51"/>
        <end position="79"/>
    </location>
</feature>
<reference evidence="2" key="1">
    <citation type="journal article" date="2019" name="bioRxiv">
        <title>The Genome of the Zebra Mussel, Dreissena polymorpha: A Resource for Invasive Species Research.</title>
        <authorList>
            <person name="McCartney M.A."/>
            <person name="Auch B."/>
            <person name="Kono T."/>
            <person name="Mallez S."/>
            <person name="Zhang Y."/>
            <person name="Obille A."/>
            <person name="Becker A."/>
            <person name="Abrahante J.E."/>
            <person name="Garbe J."/>
            <person name="Badalamenti J.P."/>
            <person name="Herman A."/>
            <person name="Mangelson H."/>
            <person name="Liachko I."/>
            <person name="Sullivan S."/>
            <person name="Sone E.D."/>
            <person name="Koren S."/>
            <person name="Silverstein K.A.T."/>
            <person name="Beckman K.B."/>
            <person name="Gohl D.M."/>
        </authorList>
    </citation>
    <scope>NUCLEOTIDE SEQUENCE</scope>
    <source>
        <strain evidence="2">Duluth1</strain>
        <tissue evidence="2">Whole animal</tissue>
    </source>
</reference>
<reference evidence="2" key="2">
    <citation type="submission" date="2020-11" db="EMBL/GenBank/DDBJ databases">
        <authorList>
            <person name="McCartney M.A."/>
            <person name="Auch B."/>
            <person name="Kono T."/>
            <person name="Mallez S."/>
            <person name="Becker A."/>
            <person name="Gohl D.M."/>
            <person name="Silverstein K.A.T."/>
            <person name="Koren S."/>
            <person name="Bechman K.B."/>
            <person name="Herman A."/>
            <person name="Abrahante J.E."/>
            <person name="Garbe J."/>
        </authorList>
    </citation>
    <scope>NUCLEOTIDE SEQUENCE</scope>
    <source>
        <strain evidence="2">Duluth1</strain>
        <tissue evidence="2">Whole animal</tissue>
    </source>
</reference>
<dbReference type="EMBL" id="JAIWYP010000004">
    <property type="protein sequence ID" value="KAH3830367.1"/>
    <property type="molecule type" value="Genomic_DNA"/>
</dbReference>
<sequence length="96" mass="10299">MIVDGTTEDGPDNEETLASGCMIVDGTTEDGPDNEETLASGCMIVDVTTEVRSDEQSSPVQGEEQRHSPSTQTPLTQPREVQLTCVQFTPTHPVGH</sequence>
<evidence type="ECO:0000313" key="3">
    <source>
        <dbReference type="Proteomes" id="UP000828390"/>
    </source>
</evidence>
<dbReference type="Proteomes" id="UP000828390">
    <property type="component" value="Unassembled WGS sequence"/>
</dbReference>
<evidence type="ECO:0000313" key="2">
    <source>
        <dbReference type="EMBL" id="KAH3830367.1"/>
    </source>
</evidence>
<accession>A0A9D4H8S7</accession>
<gene>
    <name evidence="2" type="ORF">DPMN_103609</name>
</gene>
<evidence type="ECO:0000256" key="1">
    <source>
        <dbReference type="SAM" id="MobiDB-lite"/>
    </source>
</evidence>
<name>A0A9D4H8S7_DREPO</name>
<keyword evidence="3" id="KW-1185">Reference proteome</keyword>
<protein>
    <submittedName>
        <fullName evidence="2">Uncharacterized protein</fullName>
    </submittedName>
</protein>
<dbReference type="AlphaFoldDB" id="A0A9D4H8S7"/>
<proteinExistence type="predicted"/>
<comment type="caution">
    <text evidence="2">The sequence shown here is derived from an EMBL/GenBank/DDBJ whole genome shotgun (WGS) entry which is preliminary data.</text>
</comment>
<organism evidence="2 3">
    <name type="scientific">Dreissena polymorpha</name>
    <name type="common">Zebra mussel</name>
    <name type="synonym">Mytilus polymorpha</name>
    <dbReference type="NCBI Taxonomy" id="45954"/>
    <lineage>
        <taxon>Eukaryota</taxon>
        <taxon>Metazoa</taxon>
        <taxon>Spiralia</taxon>
        <taxon>Lophotrochozoa</taxon>
        <taxon>Mollusca</taxon>
        <taxon>Bivalvia</taxon>
        <taxon>Autobranchia</taxon>
        <taxon>Heteroconchia</taxon>
        <taxon>Euheterodonta</taxon>
        <taxon>Imparidentia</taxon>
        <taxon>Neoheterodontei</taxon>
        <taxon>Myida</taxon>
        <taxon>Dreissenoidea</taxon>
        <taxon>Dreissenidae</taxon>
        <taxon>Dreissena</taxon>
    </lineage>
</organism>